<dbReference type="CDD" id="cd03316">
    <property type="entry name" value="MR_like"/>
    <property type="match status" value="1"/>
</dbReference>
<name>A0ABZ1BLM9_9FIRM</name>
<dbReference type="InterPro" id="IPR013342">
    <property type="entry name" value="Mandelate_racemase_C"/>
</dbReference>
<evidence type="ECO:0000256" key="1">
    <source>
        <dbReference type="ARBA" id="ARBA00001946"/>
    </source>
</evidence>
<dbReference type="SFLD" id="SFLDS00001">
    <property type="entry name" value="Enolase"/>
    <property type="match status" value="1"/>
</dbReference>
<dbReference type="SUPFAM" id="SSF51604">
    <property type="entry name" value="Enolase C-terminal domain-like"/>
    <property type="match status" value="1"/>
</dbReference>
<dbReference type="SFLD" id="SFLDG00179">
    <property type="entry name" value="mandelate_racemase"/>
    <property type="match status" value="1"/>
</dbReference>
<dbReference type="InterPro" id="IPR029065">
    <property type="entry name" value="Enolase_C-like"/>
</dbReference>
<dbReference type="InterPro" id="IPR036849">
    <property type="entry name" value="Enolase-like_C_sf"/>
</dbReference>
<dbReference type="PANTHER" id="PTHR13794">
    <property type="entry name" value="ENOLASE SUPERFAMILY, MANDELATE RACEMASE"/>
    <property type="match status" value="1"/>
</dbReference>
<dbReference type="SMART" id="SM00922">
    <property type="entry name" value="MR_MLE"/>
    <property type="match status" value="1"/>
</dbReference>
<feature type="domain" description="Mandelate racemase/muconate lactonizing enzyme C-terminal" evidence="4">
    <location>
        <begin position="146"/>
        <end position="247"/>
    </location>
</feature>
<dbReference type="Pfam" id="PF13378">
    <property type="entry name" value="MR_MLE_C"/>
    <property type="match status" value="1"/>
</dbReference>
<evidence type="ECO:0000256" key="2">
    <source>
        <dbReference type="ARBA" id="ARBA00022723"/>
    </source>
</evidence>
<accession>A0ABZ1BLM9</accession>
<keyword evidence="3" id="KW-0460">Magnesium</keyword>
<evidence type="ECO:0000313" key="6">
    <source>
        <dbReference type="Proteomes" id="UP001333102"/>
    </source>
</evidence>
<sequence length="386" mass="42648">MRIEKVELIRLTYRYSPDQAWGWPGGTYRGWTAAFVRVTDDEGCYGIGEIGDGLPAPQLLPPIIERVRQMLVGKDPRCVRGLLDRLYRSAPGWGRRGIHISVLSGVESALFDLLGKRLGVPVHVLLGGAVRTRLPVYASGGVDSSLDQLVRELRSYVERGFTAVKVRIGYGYARDIAIVEAARHAVGKDVRLLLDFGASYLPCPPNLVDVARLARELEKFDPYWLEEPLFPDDVSGHRRLRQMTHIPIALGENTRTHHEVLPFLEQGAVDILQTDAVYAGGMLEQLRIASLAAQYGVMMAPHTWGSAPGLMANLHAFACMPNGLIAEYSQMHNPLRERLLLAPLQLEHGELVLPEHAGLGIDLPESLVSDYPYDPDAGAVLKIESE</sequence>
<protein>
    <submittedName>
        <fullName evidence="5">Mandelate racemase/muconate lactonizing enzyme family protein</fullName>
    </submittedName>
</protein>
<reference evidence="6" key="1">
    <citation type="submission" date="2023-12" db="EMBL/GenBank/DDBJ databases">
        <title>Novel isolates from deep terrestrial aquifers shed light on the physiology and ecology of the class Limnochordia.</title>
        <authorList>
            <person name="Karnachuk O.V."/>
            <person name="Lukina A.P."/>
            <person name="Avakyan M.R."/>
            <person name="Kadnikov V."/>
            <person name="Begmatov S."/>
            <person name="Beletsky A.V."/>
            <person name="Mardanov A.V."/>
            <person name="Ravin N.V."/>
        </authorList>
    </citation>
    <scope>NUCLEOTIDE SEQUENCE [LARGE SCALE GENOMIC DNA]</scope>
    <source>
        <strain evidence="6">LN</strain>
    </source>
</reference>
<evidence type="ECO:0000259" key="4">
    <source>
        <dbReference type="SMART" id="SM00922"/>
    </source>
</evidence>
<dbReference type="InterPro" id="IPR046945">
    <property type="entry name" value="RHMD-like"/>
</dbReference>
<dbReference type="EMBL" id="CP141614">
    <property type="protein sequence ID" value="WRP13654.1"/>
    <property type="molecule type" value="Genomic_DNA"/>
</dbReference>
<dbReference type="Pfam" id="PF02746">
    <property type="entry name" value="MR_MLE_N"/>
    <property type="match status" value="1"/>
</dbReference>
<evidence type="ECO:0000313" key="5">
    <source>
        <dbReference type="EMBL" id="WRP13654.1"/>
    </source>
</evidence>
<dbReference type="Proteomes" id="UP001333102">
    <property type="component" value="Chromosome"/>
</dbReference>
<dbReference type="PANTHER" id="PTHR13794:SF58">
    <property type="entry name" value="MITOCHONDRIAL ENOLASE SUPERFAMILY MEMBER 1"/>
    <property type="match status" value="1"/>
</dbReference>
<comment type="cofactor">
    <cofactor evidence="1">
        <name>Mg(2+)</name>
        <dbReference type="ChEBI" id="CHEBI:18420"/>
    </cofactor>
</comment>
<dbReference type="InterPro" id="IPR029017">
    <property type="entry name" value="Enolase-like_N"/>
</dbReference>
<gene>
    <name evidence="5" type="ORF">VLY81_09365</name>
</gene>
<keyword evidence="2" id="KW-0479">Metal-binding</keyword>
<proteinExistence type="predicted"/>
<dbReference type="InterPro" id="IPR013341">
    <property type="entry name" value="Mandelate_racemase_N_dom"/>
</dbReference>
<dbReference type="Gene3D" id="3.30.390.10">
    <property type="entry name" value="Enolase-like, N-terminal domain"/>
    <property type="match status" value="1"/>
</dbReference>
<dbReference type="RefSeq" id="WP_324667899.1">
    <property type="nucleotide sequence ID" value="NZ_CP141614.1"/>
</dbReference>
<dbReference type="Gene3D" id="3.20.20.120">
    <property type="entry name" value="Enolase-like C-terminal domain"/>
    <property type="match status" value="1"/>
</dbReference>
<organism evidence="5 6">
    <name type="scientific">Geochorda subterranea</name>
    <dbReference type="NCBI Taxonomy" id="3109564"/>
    <lineage>
        <taxon>Bacteria</taxon>
        <taxon>Bacillati</taxon>
        <taxon>Bacillota</taxon>
        <taxon>Limnochordia</taxon>
        <taxon>Limnochordales</taxon>
        <taxon>Geochordaceae</taxon>
        <taxon>Geochorda</taxon>
    </lineage>
</organism>
<dbReference type="SUPFAM" id="SSF54826">
    <property type="entry name" value="Enolase N-terminal domain-like"/>
    <property type="match status" value="1"/>
</dbReference>
<keyword evidence="6" id="KW-1185">Reference proteome</keyword>
<evidence type="ECO:0000256" key="3">
    <source>
        <dbReference type="ARBA" id="ARBA00022842"/>
    </source>
</evidence>